<proteinExistence type="predicted"/>
<dbReference type="EMBL" id="BARS01023769">
    <property type="protein sequence ID" value="GAG00646.1"/>
    <property type="molecule type" value="Genomic_DNA"/>
</dbReference>
<feature type="non-terminal residue" evidence="1">
    <location>
        <position position="1"/>
    </location>
</feature>
<feature type="non-terminal residue" evidence="1">
    <location>
        <position position="269"/>
    </location>
</feature>
<accession>X0VJA5</accession>
<sequence length="269" mass="30893">IVGIDTSINKLRELEQKFQQVKGSIKENVSSLIGLVRHHKKHGDVAGAEAKKIVREYKKVQRELVELSKTFGIAFGTAEFKPDTWAEKFRVAVEKLASSSERAKQIFQSLEAQNRKSMNQMVKNAQMFANSTIKQISSLDRLRAKVSVYEQFRSSVDRLKQSFLEMEVRIKAGGTELRNNSEFVNILTRMMEQLTSHTQQFIGMESKLVGQLKRATRGYLEQISAIEHIMARVRGLDKELRPLVRRIQLLNRVSREGAVSEELLYEKLR</sequence>
<organism evidence="1">
    <name type="scientific">marine sediment metagenome</name>
    <dbReference type="NCBI Taxonomy" id="412755"/>
    <lineage>
        <taxon>unclassified sequences</taxon>
        <taxon>metagenomes</taxon>
        <taxon>ecological metagenomes</taxon>
    </lineage>
</organism>
<comment type="caution">
    <text evidence="1">The sequence shown here is derived from an EMBL/GenBank/DDBJ whole genome shotgun (WGS) entry which is preliminary data.</text>
</comment>
<evidence type="ECO:0000313" key="1">
    <source>
        <dbReference type="EMBL" id="GAG00646.1"/>
    </source>
</evidence>
<name>X0VJA5_9ZZZZ</name>
<reference evidence="1" key="1">
    <citation type="journal article" date="2014" name="Front. Microbiol.">
        <title>High frequency of phylogenetically diverse reductive dehalogenase-homologous genes in deep subseafloor sedimentary metagenomes.</title>
        <authorList>
            <person name="Kawai M."/>
            <person name="Futagami T."/>
            <person name="Toyoda A."/>
            <person name="Takaki Y."/>
            <person name="Nishi S."/>
            <person name="Hori S."/>
            <person name="Arai W."/>
            <person name="Tsubouchi T."/>
            <person name="Morono Y."/>
            <person name="Uchiyama I."/>
            <person name="Ito T."/>
            <person name="Fujiyama A."/>
            <person name="Inagaki F."/>
            <person name="Takami H."/>
        </authorList>
    </citation>
    <scope>NUCLEOTIDE SEQUENCE</scope>
    <source>
        <strain evidence="1">Expedition CK06-06</strain>
    </source>
</reference>
<dbReference type="AlphaFoldDB" id="X0VJA5"/>
<protein>
    <submittedName>
        <fullName evidence="1">Uncharacterized protein</fullName>
    </submittedName>
</protein>
<gene>
    <name evidence="1" type="ORF">S01H1_37825</name>
</gene>